<evidence type="ECO:0000256" key="1">
    <source>
        <dbReference type="ARBA" id="ARBA00004141"/>
    </source>
</evidence>
<proteinExistence type="predicted"/>
<accession>A0A9D2P120</accession>
<evidence type="ECO:0000256" key="5">
    <source>
        <dbReference type="ARBA" id="ARBA00023136"/>
    </source>
</evidence>
<name>A0A9D2P120_9FIRM</name>
<dbReference type="InterPro" id="IPR047928">
    <property type="entry name" value="Perm_prefix_1"/>
</dbReference>
<feature type="transmembrane region" description="Helical" evidence="6">
    <location>
        <begin position="253"/>
        <end position="276"/>
    </location>
</feature>
<dbReference type="GO" id="GO:0015648">
    <property type="term" value="F:lipid-linked peptidoglycan transporter activity"/>
    <property type="evidence" value="ECO:0007669"/>
    <property type="project" value="TreeGrafter"/>
</dbReference>
<evidence type="ECO:0000313" key="8">
    <source>
        <dbReference type="Proteomes" id="UP000823895"/>
    </source>
</evidence>
<feature type="transmembrane region" description="Helical" evidence="6">
    <location>
        <begin position="411"/>
        <end position="433"/>
    </location>
</feature>
<evidence type="ECO:0000256" key="2">
    <source>
        <dbReference type="ARBA" id="ARBA00022692"/>
    </source>
</evidence>
<evidence type="ECO:0000256" key="3">
    <source>
        <dbReference type="ARBA" id="ARBA00022960"/>
    </source>
</evidence>
<reference evidence="7" key="1">
    <citation type="journal article" date="2021" name="PeerJ">
        <title>Extensive microbial diversity within the chicken gut microbiome revealed by metagenomics and culture.</title>
        <authorList>
            <person name="Gilroy R."/>
            <person name="Ravi A."/>
            <person name="Getino M."/>
            <person name="Pursley I."/>
            <person name="Horton D.L."/>
            <person name="Alikhan N.F."/>
            <person name="Baker D."/>
            <person name="Gharbi K."/>
            <person name="Hall N."/>
            <person name="Watson M."/>
            <person name="Adriaenssens E.M."/>
            <person name="Foster-Nyarko E."/>
            <person name="Jarju S."/>
            <person name="Secka A."/>
            <person name="Antonio M."/>
            <person name="Oren A."/>
            <person name="Chaudhuri R.R."/>
            <person name="La Ragione R."/>
            <person name="Hildebrand F."/>
            <person name="Pallen M.J."/>
        </authorList>
    </citation>
    <scope>NUCLEOTIDE SEQUENCE</scope>
    <source>
        <strain evidence="7">CHK165-2605</strain>
    </source>
</reference>
<dbReference type="AlphaFoldDB" id="A0A9D2P120"/>
<dbReference type="EMBL" id="DWWI01000036">
    <property type="protein sequence ID" value="HJC42381.1"/>
    <property type="molecule type" value="Genomic_DNA"/>
</dbReference>
<gene>
    <name evidence="7" type="ORF">H9756_01655</name>
</gene>
<comment type="caution">
    <text evidence="7">The sequence shown here is derived from an EMBL/GenBank/DDBJ whole genome shotgun (WGS) entry which is preliminary data.</text>
</comment>
<keyword evidence="5 6" id="KW-0472">Membrane</keyword>
<sequence length="460" mass="51103">MNKDEYLKILTDQIRCTMARPEVARELGDHIEDQTRAFMSEGMSRQEAEKAAVKEMGNPVETGVELDKIHCPKMPWGMITLIIVLSVLSCIFQYLLNRESINAGGDGYSMERQILFTLVGIFAMIGVCFADYTRIAVRARELMLGLILLIILGRRFFGLTSNGADRWIAIPGGMAVNVLLLLMLTVPLYAAILYGYRGKGWSVLWKGVLWMAPGCWIAVRCSSIWMACVLFLAYLAMLGLAVWHGWYRMPGKAVFVGICAAAVLLPIAAAVLILFYGDDYQKSRLLFYLSPLTGAGPQDMISYAMVYVREILGNSRLVGAGEAMVPDVSFLPELSDFLLVGVARYYGVLAAVLLAGILLFLLLRFLRISLRQKNQLGMLMGTGCAAVFLIEAVFYFMNNSGVMYLGNYCPFFSYGGTGTIVMYILLGILLSICRYRNTAPERKTAGPLFGIRRPAERMKE</sequence>
<organism evidence="7 8">
    <name type="scientific">Candidatus Mediterraneibacter gallistercoris</name>
    <dbReference type="NCBI Taxonomy" id="2838671"/>
    <lineage>
        <taxon>Bacteria</taxon>
        <taxon>Bacillati</taxon>
        <taxon>Bacillota</taxon>
        <taxon>Clostridia</taxon>
        <taxon>Lachnospirales</taxon>
        <taxon>Lachnospiraceae</taxon>
        <taxon>Mediterraneibacter</taxon>
    </lineage>
</organism>
<reference evidence="7" key="2">
    <citation type="submission" date="2021-04" db="EMBL/GenBank/DDBJ databases">
        <authorList>
            <person name="Gilroy R."/>
        </authorList>
    </citation>
    <scope>NUCLEOTIDE SEQUENCE</scope>
    <source>
        <strain evidence="7">CHK165-2605</strain>
    </source>
</reference>
<feature type="transmembrane region" description="Helical" evidence="6">
    <location>
        <begin position="167"/>
        <end position="196"/>
    </location>
</feature>
<protein>
    <submittedName>
        <fullName evidence="7">FtsW/RodA/SpoVE family cell cycle protein</fullName>
    </submittedName>
</protein>
<feature type="transmembrane region" description="Helical" evidence="6">
    <location>
        <begin position="378"/>
        <end position="396"/>
    </location>
</feature>
<dbReference type="Pfam" id="PF01098">
    <property type="entry name" value="FTSW_RODA_SPOVE"/>
    <property type="match status" value="1"/>
</dbReference>
<evidence type="ECO:0000313" key="7">
    <source>
        <dbReference type="EMBL" id="HJC42381.1"/>
    </source>
</evidence>
<keyword evidence="3" id="KW-0133">Cell shape</keyword>
<feature type="transmembrane region" description="Helical" evidence="6">
    <location>
        <begin position="142"/>
        <end position="161"/>
    </location>
</feature>
<feature type="transmembrane region" description="Helical" evidence="6">
    <location>
        <begin position="225"/>
        <end position="246"/>
    </location>
</feature>
<keyword evidence="4 6" id="KW-1133">Transmembrane helix</keyword>
<evidence type="ECO:0000256" key="6">
    <source>
        <dbReference type="SAM" id="Phobius"/>
    </source>
</evidence>
<evidence type="ECO:0000256" key="4">
    <source>
        <dbReference type="ARBA" id="ARBA00022989"/>
    </source>
</evidence>
<dbReference type="Proteomes" id="UP000823895">
    <property type="component" value="Unassembled WGS sequence"/>
</dbReference>
<dbReference type="GO" id="GO:0051301">
    <property type="term" value="P:cell division"/>
    <property type="evidence" value="ECO:0007669"/>
    <property type="project" value="InterPro"/>
</dbReference>
<feature type="transmembrane region" description="Helical" evidence="6">
    <location>
        <begin position="114"/>
        <end position="130"/>
    </location>
</feature>
<dbReference type="NCBIfam" id="NF038403">
    <property type="entry name" value="perm_prefix_1"/>
    <property type="match status" value="1"/>
</dbReference>
<dbReference type="GO" id="GO:0008360">
    <property type="term" value="P:regulation of cell shape"/>
    <property type="evidence" value="ECO:0007669"/>
    <property type="project" value="UniProtKB-KW"/>
</dbReference>
<comment type="subcellular location">
    <subcellularLocation>
        <location evidence="1">Membrane</location>
        <topology evidence="1">Multi-pass membrane protein</topology>
    </subcellularLocation>
</comment>
<feature type="transmembrane region" description="Helical" evidence="6">
    <location>
        <begin position="76"/>
        <end position="94"/>
    </location>
</feature>
<dbReference type="GO" id="GO:0032153">
    <property type="term" value="C:cell division site"/>
    <property type="evidence" value="ECO:0007669"/>
    <property type="project" value="TreeGrafter"/>
</dbReference>
<feature type="transmembrane region" description="Helical" evidence="6">
    <location>
        <begin position="345"/>
        <end position="366"/>
    </location>
</feature>
<keyword evidence="2 6" id="KW-0812">Transmembrane</keyword>
<dbReference type="PANTHER" id="PTHR30474">
    <property type="entry name" value="CELL CYCLE PROTEIN"/>
    <property type="match status" value="1"/>
</dbReference>
<dbReference type="InterPro" id="IPR001182">
    <property type="entry name" value="FtsW/RodA"/>
</dbReference>
<feature type="transmembrane region" description="Helical" evidence="6">
    <location>
        <begin position="203"/>
        <end position="219"/>
    </location>
</feature>
<dbReference type="GO" id="GO:0005886">
    <property type="term" value="C:plasma membrane"/>
    <property type="evidence" value="ECO:0007669"/>
    <property type="project" value="TreeGrafter"/>
</dbReference>